<gene>
    <name evidence="1" type="ORF">GBF38_011292</name>
</gene>
<protein>
    <submittedName>
        <fullName evidence="1">Uncharacterized protein</fullName>
    </submittedName>
</protein>
<dbReference type="Proteomes" id="UP000805704">
    <property type="component" value="Chromosome 23"/>
</dbReference>
<sequence>MGTKDQEDERSYVKGTGATAPQPSSASSNLARQQEKIKNPPYRASMLFVAMHGGYGPVSERQTISNYSLSYSCGLTLAVTMCEITGRTVSDDDCPDGSV</sequence>
<evidence type="ECO:0000313" key="1">
    <source>
        <dbReference type="EMBL" id="KAG8005301.1"/>
    </source>
</evidence>
<evidence type="ECO:0000313" key="2">
    <source>
        <dbReference type="Proteomes" id="UP000805704"/>
    </source>
</evidence>
<accession>A0ACB7EWY6</accession>
<keyword evidence="2" id="KW-1185">Reference proteome</keyword>
<dbReference type="EMBL" id="CM024811">
    <property type="protein sequence ID" value="KAG8005301.1"/>
    <property type="molecule type" value="Genomic_DNA"/>
</dbReference>
<proteinExistence type="predicted"/>
<comment type="caution">
    <text evidence="1">The sequence shown here is derived from an EMBL/GenBank/DDBJ whole genome shotgun (WGS) entry which is preliminary data.</text>
</comment>
<reference evidence="1" key="1">
    <citation type="submission" date="2020-04" db="EMBL/GenBank/DDBJ databases">
        <title>A chromosome-scale assembly and high-density genetic map of the yellow drum (Nibea albiflora) genome.</title>
        <authorList>
            <person name="Xu D."/>
            <person name="Zhang W."/>
            <person name="Chen R."/>
            <person name="Tan P."/>
            <person name="Wang L."/>
            <person name="Song H."/>
            <person name="Tian L."/>
            <person name="Zhu Q."/>
            <person name="Wang B."/>
        </authorList>
    </citation>
    <scope>NUCLEOTIDE SEQUENCE</scope>
    <source>
        <strain evidence="1">ZJHYS-2018</strain>
    </source>
</reference>
<name>A0ACB7EWY6_NIBAL</name>
<organism evidence="1 2">
    <name type="scientific">Nibea albiflora</name>
    <name type="common">Yellow drum</name>
    <name type="synonym">Corvina albiflora</name>
    <dbReference type="NCBI Taxonomy" id="240163"/>
    <lineage>
        <taxon>Eukaryota</taxon>
        <taxon>Metazoa</taxon>
        <taxon>Chordata</taxon>
        <taxon>Craniata</taxon>
        <taxon>Vertebrata</taxon>
        <taxon>Euteleostomi</taxon>
        <taxon>Actinopterygii</taxon>
        <taxon>Neopterygii</taxon>
        <taxon>Teleostei</taxon>
        <taxon>Neoteleostei</taxon>
        <taxon>Acanthomorphata</taxon>
        <taxon>Eupercaria</taxon>
        <taxon>Sciaenidae</taxon>
        <taxon>Nibea</taxon>
    </lineage>
</organism>